<dbReference type="AlphaFoldDB" id="A0A4R1PYD1"/>
<protein>
    <submittedName>
        <fullName evidence="2">Type VI secretion system lysozyme-related protein</fullName>
    </submittedName>
</protein>
<name>A0A4R1PYD1_9GAMM</name>
<accession>A0A4R1PYD1</accession>
<dbReference type="PANTHER" id="PTHR38595:SF1">
    <property type="entry name" value="TYPE VI SECRETION SYSTEM COMPONENT TSSE1"/>
    <property type="match status" value="1"/>
</dbReference>
<organism evidence="2 3">
    <name type="scientific">Azotobacter chroococcum</name>
    <dbReference type="NCBI Taxonomy" id="353"/>
    <lineage>
        <taxon>Bacteria</taxon>
        <taxon>Pseudomonadati</taxon>
        <taxon>Pseudomonadota</taxon>
        <taxon>Gammaproteobacteria</taxon>
        <taxon>Pseudomonadales</taxon>
        <taxon>Pseudomonadaceae</taxon>
        <taxon>Azotobacter</taxon>
    </lineage>
</organism>
<dbReference type="Gene3D" id="3.10.450.40">
    <property type="match status" value="1"/>
</dbReference>
<dbReference type="InterPro" id="IPR007048">
    <property type="entry name" value="IraD/Gp25-like"/>
</dbReference>
<gene>
    <name evidence="2" type="ORF">EV691_10442</name>
</gene>
<dbReference type="EMBL" id="SMMU01000004">
    <property type="protein sequence ID" value="TCL33368.1"/>
    <property type="molecule type" value="Genomic_DNA"/>
</dbReference>
<dbReference type="Pfam" id="PF04965">
    <property type="entry name" value="GPW_gp25"/>
    <property type="match status" value="1"/>
</dbReference>
<dbReference type="NCBIfam" id="TIGR03357">
    <property type="entry name" value="VI_zyme"/>
    <property type="match status" value="1"/>
</dbReference>
<evidence type="ECO:0000259" key="1">
    <source>
        <dbReference type="Pfam" id="PF04965"/>
    </source>
</evidence>
<evidence type="ECO:0000313" key="3">
    <source>
        <dbReference type="Proteomes" id="UP000295169"/>
    </source>
</evidence>
<dbReference type="RefSeq" id="WP_131300659.1">
    <property type="nucleotide sequence ID" value="NZ_JBHLST010000117.1"/>
</dbReference>
<feature type="domain" description="IraD/Gp25-like" evidence="1">
    <location>
        <begin position="32"/>
        <end position="124"/>
    </location>
</feature>
<sequence length="150" mass="16714">MGASGTTIRPPLFERLAATAGDRDAADFDREALADSVRAELLRLLNTRRGPRPLTTPASVLDYGIADWSALQAERSADRRQLTREIRGAILQFEPRLQPGEIELLPVAGQRQRLCVRLSGVLRGGQQRWPVSFLIEEGADGFEVRHERLD</sequence>
<reference evidence="2 3" key="1">
    <citation type="submission" date="2019-03" db="EMBL/GenBank/DDBJ databases">
        <title>Genomic Encyclopedia of Type Strains, Phase IV (KMG-IV): sequencing the most valuable type-strain genomes for metagenomic binning, comparative biology and taxonomic classification.</title>
        <authorList>
            <person name="Goeker M."/>
        </authorList>
    </citation>
    <scope>NUCLEOTIDE SEQUENCE [LARGE SCALE GENOMIC DNA]</scope>
    <source>
        <strain evidence="2 3">DSM 2286</strain>
    </source>
</reference>
<dbReference type="PANTHER" id="PTHR38595">
    <property type="entry name" value="CYTOPLASMIC PROTEIN-RELATED"/>
    <property type="match status" value="1"/>
</dbReference>
<dbReference type="SUPFAM" id="SSF160719">
    <property type="entry name" value="gpW/gp25-like"/>
    <property type="match status" value="1"/>
</dbReference>
<proteinExistence type="predicted"/>
<evidence type="ECO:0000313" key="2">
    <source>
        <dbReference type="EMBL" id="TCL33368.1"/>
    </source>
</evidence>
<dbReference type="Proteomes" id="UP000295169">
    <property type="component" value="Unassembled WGS sequence"/>
</dbReference>
<dbReference type="InterPro" id="IPR017737">
    <property type="entry name" value="TssE1-like"/>
</dbReference>
<comment type="caution">
    <text evidence="2">The sequence shown here is derived from an EMBL/GenBank/DDBJ whole genome shotgun (WGS) entry which is preliminary data.</text>
</comment>
<dbReference type="InterPro" id="IPR053176">
    <property type="entry name" value="T6SS_TssE1-like"/>
</dbReference>